<organism evidence="10 11">
    <name type="scientific">Candidatus Falkowbacteria bacterium CG10_big_fil_rev_8_21_14_0_10_43_11</name>
    <dbReference type="NCBI Taxonomy" id="1974568"/>
    <lineage>
        <taxon>Bacteria</taxon>
        <taxon>Candidatus Falkowiibacteriota</taxon>
    </lineage>
</organism>
<dbReference type="SFLD" id="SFLDG01082">
    <property type="entry name" value="B12-binding_domain_containing"/>
    <property type="match status" value="1"/>
</dbReference>
<dbReference type="PANTHER" id="PTHR43020:SF2">
    <property type="entry name" value="MITOCHONDRIAL TRNA METHYLTHIOTRANSFERASE CDK5RAP1"/>
    <property type="match status" value="1"/>
</dbReference>
<dbReference type="GO" id="GO:0035597">
    <property type="term" value="F:tRNA-2-methylthio-N(6)-dimethylallyladenosine(37) synthase activity"/>
    <property type="evidence" value="ECO:0007669"/>
    <property type="project" value="TreeGrafter"/>
</dbReference>
<evidence type="ECO:0000259" key="8">
    <source>
        <dbReference type="PROSITE" id="PS51449"/>
    </source>
</evidence>
<reference evidence="11" key="1">
    <citation type="submission" date="2017-09" db="EMBL/GenBank/DDBJ databases">
        <title>Depth-based differentiation of microbial function through sediment-hosted aquifers and enrichment of novel symbionts in the deep terrestrial subsurface.</title>
        <authorList>
            <person name="Probst A.J."/>
            <person name="Ladd B."/>
            <person name="Jarett J.K."/>
            <person name="Geller-Mcgrath D.E."/>
            <person name="Sieber C.M.K."/>
            <person name="Emerson J.B."/>
            <person name="Anantharaman K."/>
            <person name="Thomas B.C."/>
            <person name="Malmstrom R."/>
            <person name="Stieglmeier M."/>
            <person name="Klingl A."/>
            <person name="Woyke T."/>
            <person name="Ryan C.M."/>
            <person name="Banfield J.F."/>
        </authorList>
    </citation>
    <scope>NUCLEOTIDE SEQUENCE [LARGE SCALE GENOMIC DNA]</scope>
</reference>
<dbReference type="FunFam" id="3.40.50.12160:FF:000003">
    <property type="entry name" value="CDK5 regulatory subunit-associated protein 1"/>
    <property type="match status" value="1"/>
</dbReference>
<evidence type="ECO:0000256" key="6">
    <source>
        <dbReference type="ARBA" id="ARBA00023004"/>
    </source>
</evidence>
<dbReference type="InterPro" id="IPR006638">
    <property type="entry name" value="Elp3/MiaA/NifB-like_rSAM"/>
</dbReference>
<dbReference type="Pfam" id="PF04055">
    <property type="entry name" value="Radical_SAM"/>
    <property type="match status" value="1"/>
</dbReference>
<dbReference type="AlphaFoldDB" id="A0A2M6WM45"/>
<evidence type="ECO:0000256" key="5">
    <source>
        <dbReference type="ARBA" id="ARBA00022723"/>
    </source>
</evidence>
<evidence type="ECO:0000259" key="9">
    <source>
        <dbReference type="PROSITE" id="PS51918"/>
    </source>
</evidence>
<feature type="domain" description="Radical SAM core" evidence="9">
    <location>
        <begin position="118"/>
        <end position="398"/>
    </location>
</feature>
<keyword evidence="3 10" id="KW-0808">Transferase</keyword>
<dbReference type="InterPro" id="IPR005839">
    <property type="entry name" value="Methylthiotransferase"/>
</dbReference>
<dbReference type="GO" id="GO:0046872">
    <property type="term" value="F:metal ion binding"/>
    <property type="evidence" value="ECO:0007669"/>
    <property type="project" value="UniProtKB-KW"/>
</dbReference>
<protein>
    <submittedName>
        <fullName evidence="10">tRNA (N6-isopentenyl adenosine(37)-C2)-methylthiotransferase MiaB</fullName>
    </submittedName>
</protein>
<dbReference type="GO" id="GO:0005829">
    <property type="term" value="C:cytosol"/>
    <property type="evidence" value="ECO:0007669"/>
    <property type="project" value="TreeGrafter"/>
</dbReference>
<dbReference type="InterPro" id="IPR007197">
    <property type="entry name" value="rSAM"/>
</dbReference>
<dbReference type="Proteomes" id="UP000229335">
    <property type="component" value="Unassembled WGS sequence"/>
</dbReference>
<keyword evidence="4" id="KW-0949">S-adenosyl-L-methionine</keyword>
<dbReference type="Gene3D" id="3.40.50.12160">
    <property type="entry name" value="Methylthiotransferase, N-terminal domain"/>
    <property type="match status" value="1"/>
</dbReference>
<dbReference type="InterPro" id="IPR020612">
    <property type="entry name" value="Methylthiotransferase_CS"/>
</dbReference>
<dbReference type="GO" id="GO:0051539">
    <property type="term" value="F:4 iron, 4 sulfur cluster binding"/>
    <property type="evidence" value="ECO:0007669"/>
    <property type="project" value="UniProtKB-KW"/>
</dbReference>
<evidence type="ECO:0000313" key="10">
    <source>
        <dbReference type="EMBL" id="PIT93878.1"/>
    </source>
</evidence>
<dbReference type="SMART" id="SM00729">
    <property type="entry name" value="Elp3"/>
    <property type="match status" value="1"/>
</dbReference>
<evidence type="ECO:0000256" key="1">
    <source>
        <dbReference type="ARBA" id="ARBA00001966"/>
    </source>
</evidence>
<evidence type="ECO:0000256" key="7">
    <source>
        <dbReference type="ARBA" id="ARBA00023014"/>
    </source>
</evidence>
<evidence type="ECO:0000256" key="3">
    <source>
        <dbReference type="ARBA" id="ARBA00022679"/>
    </source>
</evidence>
<dbReference type="PROSITE" id="PS51449">
    <property type="entry name" value="MTTASE_N"/>
    <property type="match status" value="1"/>
</dbReference>
<keyword evidence="2" id="KW-0004">4Fe-4S</keyword>
<proteinExistence type="predicted"/>
<keyword evidence="6" id="KW-0408">Iron</keyword>
<feature type="domain" description="MTTase N-terminal" evidence="8">
    <location>
        <begin position="1"/>
        <end position="116"/>
    </location>
</feature>
<dbReference type="InterPro" id="IPR023404">
    <property type="entry name" value="rSAM_horseshoe"/>
</dbReference>
<dbReference type="InterPro" id="IPR013848">
    <property type="entry name" value="Methylthiotransferase_N"/>
</dbReference>
<sequence>MTYFIITFGCQMNTADSERLAAYYEARGFKRAKNEKEADVVIINTCMVRQMAEDRVYGLVNNLSKLKLRPKIIVTGCLVGTANREPSGRVMKYLKTRLPKVDEFLPMEEIGFEYAPKRTDKKIALLPISNGCNNMCAYCVVPFSRGREVSRPFAEIIKEAEDLADAGYEEVVLLGQNVNSYGSDLVKKSLFRNPIPPAGGIGFRDKKFKPVMVKSMGQNRIPTLFPYLLEEVAKIGIDVSLGFKTQANIKPFKKINFISSNPWDFSDELIEVIAKYKNINREIHLPAQSGDDEILKKMNRWYTREEYLNLIKKIKDKIPDASFTTDIIVGFPGETEEQFQNTVDLCQQVNFNIAYIAMYSLRPGTTAEKIADDVPREEKKRRFHALDKMINRKKTQYNANASN</sequence>
<comment type="caution">
    <text evidence="10">The sequence shown here is derived from an EMBL/GenBank/DDBJ whole genome shotgun (WGS) entry which is preliminary data.</text>
</comment>
<name>A0A2M6WM45_9BACT</name>
<evidence type="ECO:0000256" key="4">
    <source>
        <dbReference type="ARBA" id="ARBA00022691"/>
    </source>
</evidence>
<dbReference type="EMBL" id="PFAS01000031">
    <property type="protein sequence ID" value="PIT93878.1"/>
    <property type="molecule type" value="Genomic_DNA"/>
</dbReference>
<dbReference type="PROSITE" id="PS51918">
    <property type="entry name" value="RADICAL_SAM"/>
    <property type="match status" value="1"/>
</dbReference>
<evidence type="ECO:0000313" key="11">
    <source>
        <dbReference type="Proteomes" id="UP000229335"/>
    </source>
</evidence>
<gene>
    <name evidence="10" type="ORF">COU00_02000</name>
</gene>
<dbReference type="Pfam" id="PF00919">
    <property type="entry name" value="UPF0004"/>
    <property type="match status" value="1"/>
</dbReference>
<keyword evidence="5" id="KW-0479">Metal-binding</keyword>
<dbReference type="InterPro" id="IPR058240">
    <property type="entry name" value="rSAM_sf"/>
</dbReference>
<keyword evidence="7" id="KW-0411">Iron-sulfur</keyword>
<dbReference type="PANTHER" id="PTHR43020">
    <property type="entry name" value="CDK5 REGULATORY SUBUNIT-ASSOCIATED PROTEIN 1"/>
    <property type="match status" value="1"/>
</dbReference>
<dbReference type="PROSITE" id="PS01278">
    <property type="entry name" value="MTTASE_RADICAL"/>
    <property type="match status" value="1"/>
</dbReference>
<accession>A0A2M6WM45</accession>
<comment type="cofactor">
    <cofactor evidence="1">
        <name>[4Fe-4S] cluster</name>
        <dbReference type="ChEBI" id="CHEBI:49883"/>
    </cofactor>
</comment>
<dbReference type="InterPro" id="IPR038135">
    <property type="entry name" value="Methylthiotransferase_N_sf"/>
</dbReference>
<dbReference type="SFLD" id="SFLDG01061">
    <property type="entry name" value="methylthiotransferase"/>
    <property type="match status" value="1"/>
</dbReference>
<dbReference type="SUPFAM" id="SSF102114">
    <property type="entry name" value="Radical SAM enzymes"/>
    <property type="match status" value="2"/>
</dbReference>
<evidence type="ECO:0000256" key="2">
    <source>
        <dbReference type="ARBA" id="ARBA00022485"/>
    </source>
</evidence>
<dbReference type="SFLD" id="SFLDS00029">
    <property type="entry name" value="Radical_SAM"/>
    <property type="match status" value="1"/>
</dbReference>
<dbReference type="Gene3D" id="3.80.30.20">
    <property type="entry name" value="tm_1862 like domain"/>
    <property type="match status" value="1"/>
</dbReference>